<evidence type="ECO:0000313" key="1">
    <source>
        <dbReference type="EMBL" id="CAG8754531.1"/>
    </source>
</evidence>
<accession>A0ABN7VC60</accession>
<reference evidence="1 2" key="1">
    <citation type="submission" date="2021-06" db="EMBL/GenBank/DDBJ databases">
        <authorList>
            <person name="Kallberg Y."/>
            <person name="Tangrot J."/>
            <person name="Rosling A."/>
        </authorList>
    </citation>
    <scope>NUCLEOTIDE SEQUENCE [LARGE SCALE GENOMIC DNA]</scope>
    <source>
        <strain evidence="1 2">120-4 pot B 10/14</strain>
    </source>
</reference>
<dbReference type="Proteomes" id="UP000789901">
    <property type="component" value="Unassembled WGS sequence"/>
</dbReference>
<protein>
    <submittedName>
        <fullName evidence="1">36399_t:CDS:1</fullName>
    </submittedName>
</protein>
<comment type="caution">
    <text evidence="1">The sequence shown here is derived from an EMBL/GenBank/DDBJ whole genome shotgun (WGS) entry which is preliminary data.</text>
</comment>
<dbReference type="EMBL" id="CAJVQB010012309">
    <property type="protein sequence ID" value="CAG8754531.1"/>
    <property type="molecule type" value="Genomic_DNA"/>
</dbReference>
<proteinExistence type="predicted"/>
<evidence type="ECO:0000313" key="2">
    <source>
        <dbReference type="Proteomes" id="UP000789901"/>
    </source>
</evidence>
<keyword evidence="2" id="KW-1185">Reference proteome</keyword>
<name>A0ABN7VC60_GIGMA</name>
<sequence length="55" mass="6210">MLDSSEGIDLDLYQIGIKLDKYAMERGFAVKKGCTRTCKNGSVWNTTWVCYQSGQ</sequence>
<organism evidence="1 2">
    <name type="scientific">Gigaspora margarita</name>
    <dbReference type="NCBI Taxonomy" id="4874"/>
    <lineage>
        <taxon>Eukaryota</taxon>
        <taxon>Fungi</taxon>
        <taxon>Fungi incertae sedis</taxon>
        <taxon>Mucoromycota</taxon>
        <taxon>Glomeromycotina</taxon>
        <taxon>Glomeromycetes</taxon>
        <taxon>Diversisporales</taxon>
        <taxon>Gigasporaceae</taxon>
        <taxon>Gigaspora</taxon>
    </lineage>
</organism>
<gene>
    <name evidence="1" type="ORF">GMARGA_LOCUS16771</name>
</gene>